<feature type="region of interest" description="Disordered" evidence="4">
    <location>
        <begin position="1"/>
        <end position="20"/>
    </location>
</feature>
<feature type="domain" description="HTH asnC-type" evidence="5">
    <location>
        <begin position="22"/>
        <end position="83"/>
    </location>
</feature>
<keyword evidence="7" id="KW-1185">Reference proteome</keyword>
<dbReference type="PRINTS" id="PR00033">
    <property type="entry name" value="HTHASNC"/>
</dbReference>
<dbReference type="Gene3D" id="1.10.10.10">
    <property type="entry name" value="Winged helix-like DNA-binding domain superfamily/Winged helix DNA-binding domain"/>
    <property type="match status" value="1"/>
</dbReference>
<sequence length="173" mass="19423">MVEAAVTRDIPRPAPRGPAPRLDAIDRRILRALQRDASLTIAEVADEAGLSPTPCWKRIQRLEAAGIIRKRVALLDHEMLGYGVTVFVSMQIGEHSEAEIRRFAEALRQMPEVLAFYRMAGDVDYLAVIVVRDMAEYDEVYRRIIAAGNLKNVVSRFALERLKSETAIPVIQP</sequence>
<dbReference type="PROSITE" id="PS50956">
    <property type="entry name" value="HTH_ASNC_2"/>
    <property type="match status" value="1"/>
</dbReference>
<evidence type="ECO:0000256" key="3">
    <source>
        <dbReference type="ARBA" id="ARBA00023163"/>
    </source>
</evidence>
<dbReference type="Gene3D" id="3.30.70.920">
    <property type="match status" value="1"/>
</dbReference>
<organism evidence="6 7">
    <name type="scientific">Camelimonas lactis</name>
    <dbReference type="NCBI Taxonomy" id="659006"/>
    <lineage>
        <taxon>Bacteria</taxon>
        <taxon>Pseudomonadati</taxon>
        <taxon>Pseudomonadota</taxon>
        <taxon>Alphaproteobacteria</taxon>
        <taxon>Hyphomicrobiales</taxon>
        <taxon>Chelatococcaceae</taxon>
        <taxon>Camelimonas</taxon>
    </lineage>
</organism>
<evidence type="ECO:0000256" key="4">
    <source>
        <dbReference type="SAM" id="MobiDB-lite"/>
    </source>
</evidence>
<dbReference type="OrthoDB" id="7847328at2"/>
<dbReference type="InterPro" id="IPR019888">
    <property type="entry name" value="Tscrpt_reg_AsnC-like"/>
</dbReference>
<gene>
    <name evidence="6" type="ORF">EV666_102144</name>
</gene>
<dbReference type="InterPro" id="IPR036390">
    <property type="entry name" value="WH_DNA-bd_sf"/>
</dbReference>
<dbReference type="Proteomes" id="UP000294881">
    <property type="component" value="Unassembled WGS sequence"/>
</dbReference>
<dbReference type="InterPro" id="IPR019887">
    <property type="entry name" value="Tscrpt_reg_AsnC/Lrp_C"/>
</dbReference>
<keyword evidence="3" id="KW-0804">Transcription</keyword>
<dbReference type="InterPro" id="IPR036388">
    <property type="entry name" value="WH-like_DNA-bd_sf"/>
</dbReference>
<dbReference type="CDD" id="cd00090">
    <property type="entry name" value="HTH_ARSR"/>
    <property type="match status" value="1"/>
</dbReference>
<name>A0A4R2GWG2_9HYPH</name>
<dbReference type="InterPro" id="IPR011008">
    <property type="entry name" value="Dimeric_a/b-barrel"/>
</dbReference>
<dbReference type="GO" id="GO:0006355">
    <property type="term" value="P:regulation of DNA-templated transcription"/>
    <property type="evidence" value="ECO:0007669"/>
    <property type="project" value="UniProtKB-ARBA"/>
</dbReference>
<dbReference type="InterPro" id="IPR011991">
    <property type="entry name" value="ArsR-like_HTH"/>
</dbReference>
<dbReference type="Pfam" id="PF13412">
    <property type="entry name" value="HTH_24"/>
    <property type="match status" value="1"/>
</dbReference>
<evidence type="ECO:0000256" key="2">
    <source>
        <dbReference type="ARBA" id="ARBA00023125"/>
    </source>
</evidence>
<dbReference type="SMART" id="SM00344">
    <property type="entry name" value="HTH_ASNC"/>
    <property type="match status" value="1"/>
</dbReference>
<comment type="caution">
    <text evidence="6">The sequence shown here is derived from an EMBL/GenBank/DDBJ whole genome shotgun (WGS) entry which is preliminary data.</text>
</comment>
<dbReference type="InterPro" id="IPR000485">
    <property type="entry name" value="AsnC-type_HTH_dom"/>
</dbReference>
<dbReference type="SUPFAM" id="SSF46785">
    <property type="entry name" value="Winged helix' DNA-binding domain"/>
    <property type="match status" value="1"/>
</dbReference>
<reference evidence="6 7" key="1">
    <citation type="submission" date="2019-03" db="EMBL/GenBank/DDBJ databases">
        <title>Genomic Encyclopedia of Type Strains, Phase IV (KMG-IV): sequencing the most valuable type-strain genomes for metagenomic binning, comparative biology and taxonomic classification.</title>
        <authorList>
            <person name="Goeker M."/>
        </authorList>
    </citation>
    <scope>NUCLEOTIDE SEQUENCE [LARGE SCALE GENOMIC DNA]</scope>
    <source>
        <strain evidence="6 7">DSM 22958</strain>
    </source>
</reference>
<dbReference type="GO" id="GO:0005829">
    <property type="term" value="C:cytosol"/>
    <property type="evidence" value="ECO:0007669"/>
    <property type="project" value="TreeGrafter"/>
</dbReference>
<evidence type="ECO:0000259" key="5">
    <source>
        <dbReference type="PROSITE" id="PS50956"/>
    </source>
</evidence>
<dbReference type="RefSeq" id="WP_132003255.1">
    <property type="nucleotide sequence ID" value="NZ_JBHUNN010000002.1"/>
</dbReference>
<keyword evidence="2" id="KW-0238">DNA-binding</keyword>
<dbReference type="GO" id="GO:0043200">
    <property type="term" value="P:response to amino acid"/>
    <property type="evidence" value="ECO:0007669"/>
    <property type="project" value="TreeGrafter"/>
</dbReference>
<dbReference type="PANTHER" id="PTHR30154:SF17">
    <property type="entry name" value="DNA-BINDING TRANSCRIPTIONAL ACTIVATOR DECR"/>
    <property type="match status" value="1"/>
</dbReference>
<protein>
    <submittedName>
        <fullName evidence="6">Lrp/AsnC family transcriptional regulator</fullName>
    </submittedName>
</protein>
<proteinExistence type="predicted"/>
<dbReference type="EMBL" id="SLWL01000002">
    <property type="protein sequence ID" value="TCO15166.1"/>
    <property type="molecule type" value="Genomic_DNA"/>
</dbReference>
<evidence type="ECO:0000313" key="6">
    <source>
        <dbReference type="EMBL" id="TCO15166.1"/>
    </source>
</evidence>
<dbReference type="GO" id="GO:0043565">
    <property type="term" value="F:sequence-specific DNA binding"/>
    <property type="evidence" value="ECO:0007669"/>
    <property type="project" value="InterPro"/>
</dbReference>
<dbReference type="Pfam" id="PF01037">
    <property type="entry name" value="AsnC_trans_reg"/>
    <property type="match status" value="1"/>
</dbReference>
<keyword evidence="1" id="KW-0805">Transcription regulation</keyword>
<evidence type="ECO:0000256" key="1">
    <source>
        <dbReference type="ARBA" id="ARBA00023015"/>
    </source>
</evidence>
<accession>A0A4R2GWG2</accession>
<dbReference type="AlphaFoldDB" id="A0A4R2GWG2"/>
<dbReference type="PANTHER" id="PTHR30154">
    <property type="entry name" value="LEUCINE-RESPONSIVE REGULATORY PROTEIN"/>
    <property type="match status" value="1"/>
</dbReference>
<evidence type="ECO:0000313" key="7">
    <source>
        <dbReference type="Proteomes" id="UP000294881"/>
    </source>
</evidence>
<dbReference type="SUPFAM" id="SSF54909">
    <property type="entry name" value="Dimeric alpha+beta barrel"/>
    <property type="match status" value="1"/>
</dbReference>